<reference evidence="2 3" key="1">
    <citation type="submission" date="2021-07" db="EMBL/GenBank/DDBJ databases">
        <title>Shewanella sp. nov, isolated from SCS.</title>
        <authorList>
            <person name="Cao W.R."/>
        </authorList>
    </citation>
    <scope>NUCLEOTIDE SEQUENCE [LARGE SCALE GENOMIC DNA]</scope>
    <source>
        <strain evidence="2 3">NR704-98</strain>
    </source>
</reference>
<evidence type="ECO:0000313" key="3">
    <source>
        <dbReference type="Proteomes" id="UP001195963"/>
    </source>
</evidence>
<evidence type="ECO:0000313" key="2">
    <source>
        <dbReference type="EMBL" id="MBW8183103.1"/>
    </source>
</evidence>
<dbReference type="InterPro" id="IPR029045">
    <property type="entry name" value="ClpP/crotonase-like_dom_sf"/>
</dbReference>
<proteinExistence type="predicted"/>
<dbReference type="Gene3D" id="3.90.226.10">
    <property type="entry name" value="2-enoyl-CoA Hydratase, Chain A, domain 1"/>
    <property type="match status" value="1"/>
</dbReference>
<accession>A0ABS7E172</accession>
<feature type="domain" description="Tail specific protease" evidence="1">
    <location>
        <begin position="252"/>
        <end position="447"/>
    </location>
</feature>
<keyword evidence="3" id="KW-1185">Reference proteome</keyword>
<dbReference type="Pfam" id="PF03572">
    <property type="entry name" value="Peptidase_S41"/>
    <property type="match status" value="1"/>
</dbReference>
<sequence>MNFSFKDVVNVFGICLLLSILQLSRFLVIDNTTKMSLSAQQMQQDLDTLVAEVSQHSAFSALDPRLLQNIENRVNSLHYLYSLGIDSNRFHAEIAKLLAQLNDPGINLSISAYSTDQLPFSLKPMGKLWLALDDSETPLDLEHPFVSHIDGVPLSYWLKAARKFISSSQQEDLALTLAWLSRLDLLRAEMGLPLDETVSLTLFNDEESKKELTLAIHSQAKLPYKELVIGSQDTDTNPIKIADLDELSTNRKLLSQLETAFENPLTILDLRQAKGYSDKLLTILTNEFSPSLPESTSPVFTLARYRRASNFKSDYLRADYLRPFNELNFFEQVQLSEIKVKLETQNSDSFSQLYARKNHPQADKTQHTNRLALMIGSQCRQECEWIAYLAKTWPKVTLIGEKTPGDLGKHYHFTLPNSKLNIALTSSLHYNPQGALISGVGTEPDITFTDSEPLHWQSLVTQLNNQASPENSQQAPKSFVTAISN</sequence>
<protein>
    <recommendedName>
        <fullName evidence="1">Tail specific protease domain-containing protein</fullName>
    </recommendedName>
</protein>
<dbReference type="RefSeq" id="WP_220108747.1">
    <property type="nucleotide sequence ID" value="NZ_JAHZST010000003.1"/>
</dbReference>
<dbReference type="EMBL" id="JAHZST010000003">
    <property type="protein sequence ID" value="MBW8183103.1"/>
    <property type="molecule type" value="Genomic_DNA"/>
</dbReference>
<dbReference type="InterPro" id="IPR005151">
    <property type="entry name" value="Tail-specific_protease"/>
</dbReference>
<name>A0ABS7E172_9GAMM</name>
<organism evidence="2 3">
    <name type="scientific">Shewanella nanhaiensis</name>
    <dbReference type="NCBI Taxonomy" id="2864872"/>
    <lineage>
        <taxon>Bacteria</taxon>
        <taxon>Pseudomonadati</taxon>
        <taxon>Pseudomonadota</taxon>
        <taxon>Gammaproteobacteria</taxon>
        <taxon>Alteromonadales</taxon>
        <taxon>Shewanellaceae</taxon>
        <taxon>Shewanella</taxon>
    </lineage>
</organism>
<dbReference type="SUPFAM" id="SSF52096">
    <property type="entry name" value="ClpP/crotonase"/>
    <property type="match status" value="1"/>
</dbReference>
<gene>
    <name evidence="2" type="ORF">K0625_05455</name>
</gene>
<evidence type="ECO:0000259" key="1">
    <source>
        <dbReference type="Pfam" id="PF03572"/>
    </source>
</evidence>
<comment type="caution">
    <text evidence="2">The sequence shown here is derived from an EMBL/GenBank/DDBJ whole genome shotgun (WGS) entry which is preliminary data.</text>
</comment>
<dbReference type="Proteomes" id="UP001195963">
    <property type="component" value="Unassembled WGS sequence"/>
</dbReference>